<evidence type="ECO:0000313" key="7">
    <source>
        <dbReference type="EMBL" id="TQB74561.1"/>
    </source>
</evidence>
<evidence type="ECO:0000256" key="3">
    <source>
        <dbReference type="ARBA" id="ARBA00010895"/>
    </source>
</evidence>
<comment type="subcellular location">
    <subcellularLocation>
        <location evidence="2">Mitochondrion</location>
    </subcellularLocation>
</comment>
<dbReference type="AlphaFoldDB" id="A0A507R055"/>
<evidence type="ECO:0000256" key="2">
    <source>
        <dbReference type="ARBA" id="ARBA00004173"/>
    </source>
</evidence>
<sequence length="277" mass="31050">MSQFCAASSRLSLGAVLHSVFRAELASLNEYPSRLFYRGPSSLSRSLRTRRCFNSFSRLQNSHSKKVESGSQGLTTTADATSNAGNQHSTPRDTTDTTTGSNHDTVSEAPSPAKGDLKLGGSNDQNHSSGKSTAAKKSSQKDKDRKVTRPKQKEKKPEGWQIQKAALKEKFKEGWNPPKKLSPDAIEGIRHLHATAPDKFTTPVLAEEFKVSPEAIRRILKSKWRASGEEMEERQKRWQRRYDRIWSQMAELGLRPKRKRTEAVSDIKVLYGDKKAP</sequence>
<dbReference type="PANTHER" id="PTHR13475">
    <property type="entry name" value="NEUGRIN"/>
    <property type="match status" value="1"/>
</dbReference>
<evidence type="ECO:0000256" key="5">
    <source>
        <dbReference type="ARBA" id="ARBA00022946"/>
    </source>
</evidence>
<proteinExistence type="inferred from homology"/>
<name>A0A507R055_MONPU</name>
<comment type="caution">
    <text evidence="7">The sequence shown here is derived from an EMBL/GenBank/DDBJ whole genome shotgun (WGS) entry which is preliminary data.</text>
</comment>
<keyword evidence="8" id="KW-1185">Reference proteome</keyword>
<evidence type="ECO:0000256" key="1">
    <source>
        <dbReference type="ARBA" id="ARBA00003548"/>
    </source>
</evidence>
<protein>
    <recommendedName>
        <fullName evidence="4">Required for respiratory growth protein 9, mitochondrial</fullName>
    </recommendedName>
</protein>
<reference evidence="7 8" key="1">
    <citation type="submission" date="2019-06" db="EMBL/GenBank/DDBJ databases">
        <title>Wine fermentation using esterase from Monascus purpureus.</title>
        <authorList>
            <person name="Geng C."/>
            <person name="Zhang Y."/>
        </authorList>
    </citation>
    <scope>NUCLEOTIDE SEQUENCE [LARGE SCALE GENOMIC DNA]</scope>
    <source>
        <strain evidence="7">HQ1</strain>
    </source>
</reference>
<dbReference type="Proteomes" id="UP000319663">
    <property type="component" value="Unassembled WGS sequence"/>
</dbReference>
<dbReference type="OrthoDB" id="5578174at2759"/>
<evidence type="ECO:0000256" key="4">
    <source>
        <dbReference type="ARBA" id="ARBA00013566"/>
    </source>
</evidence>
<dbReference type="GO" id="GO:0005634">
    <property type="term" value="C:nucleus"/>
    <property type="evidence" value="ECO:0007669"/>
    <property type="project" value="TreeGrafter"/>
</dbReference>
<dbReference type="EMBL" id="VIFY01000030">
    <property type="protein sequence ID" value="TQB74561.1"/>
    <property type="molecule type" value="Genomic_DNA"/>
</dbReference>
<feature type="compositionally biased region" description="Low complexity" evidence="6">
    <location>
        <begin position="128"/>
        <end position="137"/>
    </location>
</feature>
<dbReference type="InterPro" id="IPR010487">
    <property type="entry name" value="NGRN/Rrg9"/>
</dbReference>
<evidence type="ECO:0000313" key="8">
    <source>
        <dbReference type="Proteomes" id="UP000319663"/>
    </source>
</evidence>
<comment type="similarity">
    <text evidence="3">Belongs to the RRG9 family.</text>
</comment>
<feature type="region of interest" description="Disordered" evidence="6">
    <location>
        <begin position="59"/>
        <end position="160"/>
    </location>
</feature>
<organism evidence="7 8">
    <name type="scientific">Monascus purpureus</name>
    <name type="common">Red mold</name>
    <name type="synonym">Monascus anka</name>
    <dbReference type="NCBI Taxonomy" id="5098"/>
    <lineage>
        <taxon>Eukaryota</taxon>
        <taxon>Fungi</taxon>
        <taxon>Dikarya</taxon>
        <taxon>Ascomycota</taxon>
        <taxon>Pezizomycotina</taxon>
        <taxon>Eurotiomycetes</taxon>
        <taxon>Eurotiomycetidae</taxon>
        <taxon>Eurotiales</taxon>
        <taxon>Aspergillaceae</taxon>
        <taxon>Monascus</taxon>
    </lineage>
</organism>
<evidence type="ECO:0000256" key="6">
    <source>
        <dbReference type="SAM" id="MobiDB-lite"/>
    </source>
</evidence>
<accession>A0A507R055</accession>
<feature type="compositionally biased region" description="Polar residues" evidence="6">
    <location>
        <begin position="69"/>
        <end position="89"/>
    </location>
</feature>
<dbReference type="GO" id="GO:0005739">
    <property type="term" value="C:mitochondrion"/>
    <property type="evidence" value="ECO:0007669"/>
    <property type="project" value="UniProtKB-SubCell"/>
</dbReference>
<dbReference type="Pfam" id="PF06413">
    <property type="entry name" value="Neugrin"/>
    <property type="match status" value="1"/>
</dbReference>
<comment type="function">
    <text evidence="1">Required for respiratory activity and maintenance and expression of the mitochondrial genome.</text>
</comment>
<gene>
    <name evidence="7" type="primary">RRG9</name>
    <name evidence="7" type="ORF">MPDQ_004667</name>
</gene>
<dbReference type="STRING" id="5098.A0A507R055"/>
<keyword evidence="5" id="KW-0809">Transit peptide</keyword>
<dbReference type="PANTHER" id="PTHR13475:SF3">
    <property type="entry name" value="NEUGRIN"/>
    <property type="match status" value="1"/>
</dbReference>